<evidence type="ECO:0000256" key="3">
    <source>
        <dbReference type="ARBA" id="ARBA00022670"/>
    </source>
</evidence>
<dbReference type="PROSITE" id="PS51257">
    <property type="entry name" value="PROKAR_LIPOPROTEIN"/>
    <property type="match status" value="1"/>
</dbReference>
<evidence type="ECO:0000256" key="9">
    <source>
        <dbReference type="ARBA" id="ARBA00081187"/>
    </source>
</evidence>
<dbReference type="Proteomes" id="UP000199534">
    <property type="component" value="Unassembled WGS sequence"/>
</dbReference>
<reference evidence="12 13" key="1">
    <citation type="submission" date="2016-10" db="EMBL/GenBank/DDBJ databases">
        <authorList>
            <person name="de Groot N.N."/>
        </authorList>
    </citation>
    <scope>NUCLEOTIDE SEQUENCE [LARGE SCALE GENOMIC DNA]</scope>
    <source>
        <strain evidence="12 13">DSM 21019</strain>
    </source>
</reference>
<gene>
    <name evidence="12" type="ORF">SAMN04490243_0900</name>
</gene>
<dbReference type="Gene3D" id="2.130.10.120">
    <property type="entry name" value="Prolyl oligopeptidase, N-terminal domain"/>
    <property type="match status" value="1"/>
</dbReference>
<dbReference type="InterPro" id="IPR023302">
    <property type="entry name" value="Pept_S9A_N"/>
</dbReference>
<dbReference type="PRINTS" id="PR00862">
    <property type="entry name" value="PROLIGOPTASE"/>
</dbReference>
<organism evidence="12 13">
    <name type="scientific">Robiginitalea myxolifaciens</name>
    <dbReference type="NCBI Taxonomy" id="400055"/>
    <lineage>
        <taxon>Bacteria</taxon>
        <taxon>Pseudomonadati</taxon>
        <taxon>Bacteroidota</taxon>
        <taxon>Flavobacteriia</taxon>
        <taxon>Flavobacteriales</taxon>
        <taxon>Flavobacteriaceae</taxon>
        <taxon>Robiginitalea</taxon>
    </lineage>
</organism>
<protein>
    <recommendedName>
        <fullName evidence="9">Proline-specific endopeptidase</fullName>
    </recommendedName>
</protein>
<proteinExistence type="inferred from homology"/>
<dbReference type="EMBL" id="FOYQ01000001">
    <property type="protein sequence ID" value="SFR34873.1"/>
    <property type="molecule type" value="Genomic_DNA"/>
</dbReference>
<name>A0A1I6FY59_9FLAO</name>
<evidence type="ECO:0000256" key="4">
    <source>
        <dbReference type="ARBA" id="ARBA00022729"/>
    </source>
</evidence>
<dbReference type="Gene3D" id="3.40.50.1820">
    <property type="entry name" value="alpha/beta hydrolase"/>
    <property type="match status" value="1"/>
</dbReference>
<evidence type="ECO:0000256" key="8">
    <source>
        <dbReference type="ARBA" id="ARBA00060121"/>
    </source>
</evidence>
<comment type="subcellular location">
    <subcellularLocation>
        <location evidence="1">Periplasm</location>
    </subcellularLocation>
</comment>
<evidence type="ECO:0000313" key="12">
    <source>
        <dbReference type="EMBL" id="SFR34873.1"/>
    </source>
</evidence>
<evidence type="ECO:0000259" key="11">
    <source>
        <dbReference type="Pfam" id="PF02897"/>
    </source>
</evidence>
<evidence type="ECO:0000313" key="13">
    <source>
        <dbReference type="Proteomes" id="UP000199534"/>
    </source>
</evidence>
<sequence>MKKLLLPSLVLSFLMVSSCKQEPKLPEAPVARKEAKNMEIHGDTRTDDYFWMRLSDEQKTAETPDAQTQEVLDYLEAENDYLAEVMAPTKALQDTIYEEIVARYAQDDQSVPYTVNGYSYYVRYEEGGQYPLYCRKSLEEGAEEEILLNGPAMAEGKAYFAIGDWSVSEDNRLLAYTVDTVSRRQYTAYVKNLETGELLPDRIDNIGGVTWANDNETFFYAKKDPQTLRTFQIYKHELGESATSDDLIFQEDDNTYSIYAFKSSSRDYLFIASYHAQQTEFRYLSADTPDGDWQIFQPRVKDHFYSVDHIGDQFMIRTNHEAENYKLVSCSEGATTMENWEEVIPYNPEVFFEQMVHFKDYSVLEERIEGLSQFHVLDRSGDSEYYIEFDDPTYRIGFSANPESDTDTFRFSYSSFTTPGRIYDYNLSTKERTLMKEDPVMDPSFDPENYVSERMMATAEDGTEVPISLVYRKGLELGASTPLLLYAYGSYGSTMDASFSNSRLSLLDRGFVYALAHVRGGQEMGRQWYEQGRLLNKKNTFTDFIDCAKHLVAEGYTSPDHLYAMGGSAGGLLMGAIINMEPELWNGVIAAVPWVDVVTTMLDESIPLTTFEFDEWGNPKNKEYYDYMLSYSPYDNVEAKEYPNMLVTTGFWDSQVQYWEPAKWVAKLRDRKTDDNLLLLETNMDTGHGGASGRFERFRRVALMYAFLLKLEEGS</sequence>
<dbReference type="Pfam" id="PF02897">
    <property type="entry name" value="Peptidase_S9_N"/>
    <property type="match status" value="1"/>
</dbReference>
<evidence type="ECO:0000259" key="10">
    <source>
        <dbReference type="Pfam" id="PF00326"/>
    </source>
</evidence>
<dbReference type="SUPFAM" id="SSF50993">
    <property type="entry name" value="Peptidase/esterase 'gauge' domain"/>
    <property type="match status" value="1"/>
</dbReference>
<dbReference type="Pfam" id="PF00326">
    <property type="entry name" value="Peptidase_S9"/>
    <property type="match status" value="1"/>
</dbReference>
<comment type="function">
    <text evidence="8">Cleaves peptide bonds on the C-terminal side of prolyl residues within peptides that are up to approximately 30 amino acids long. Has an absolute requirement for an X-Pro bond in the trans configuration immediately preceding the Pro-Y scissible bond.</text>
</comment>
<evidence type="ECO:0000256" key="7">
    <source>
        <dbReference type="ARBA" id="ARBA00022825"/>
    </source>
</evidence>
<dbReference type="PANTHER" id="PTHR11757">
    <property type="entry name" value="PROTEASE FAMILY S9A OLIGOPEPTIDASE"/>
    <property type="match status" value="1"/>
</dbReference>
<dbReference type="FunFam" id="3.40.50.1820:FF:000005">
    <property type="entry name" value="Prolyl endopeptidase"/>
    <property type="match status" value="1"/>
</dbReference>
<keyword evidence="13" id="KW-1185">Reference proteome</keyword>
<dbReference type="InterPro" id="IPR051543">
    <property type="entry name" value="Serine_Peptidase_S9A"/>
</dbReference>
<dbReference type="STRING" id="400055.SAMN04490243_0900"/>
<dbReference type="RefSeq" id="WP_092980997.1">
    <property type="nucleotide sequence ID" value="NZ_FOYQ01000001.1"/>
</dbReference>
<dbReference type="InterPro" id="IPR001375">
    <property type="entry name" value="Peptidase_S9_cat"/>
</dbReference>
<keyword evidence="7" id="KW-0720">Serine protease</keyword>
<dbReference type="GO" id="GO:0042597">
    <property type="term" value="C:periplasmic space"/>
    <property type="evidence" value="ECO:0007669"/>
    <property type="project" value="UniProtKB-SubCell"/>
</dbReference>
<keyword evidence="3" id="KW-0645">Protease</keyword>
<dbReference type="GO" id="GO:0004252">
    <property type="term" value="F:serine-type endopeptidase activity"/>
    <property type="evidence" value="ECO:0007669"/>
    <property type="project" value="InterPro"/>
</dbReference>
<dbReference type="GO" id="GO:0006508">
    <property type="term" value="P:proteolysis"/>
    <property type="evidence" value="ECO:0007669"/>
    <property type="project" value="UniProtKB-KW"/>
</dbReference>
<dbReference type="SUPFAM" id="SSF53474">
    <property type="entry name" value="alpha/beta-Hydrolases"/>
    <property type="match status" value="1"/>
</dbReference>
<dbReference type="AlphaFoldDB" id="A0A1I6FY59"/>
<keyword evidence="5" id="KW-0574">Periplasm</keyword>
<dbReference type="InterPro" id="IPR002470">
    <property type="entry name" value="Peptidase_S9A"/>
</dbReference>
<evidence type="ECO:0000256" key="5">
    <source>
        <dbReference type="ARBA" id="ARBA00022764"/>
    </source>
</evidence>
<comment type="similarity">
    <text evidence="2">Belongs to the peptidase S9A family.</text>
</comment>
<feature type="domain" description="Peptidase S9A N-terminal" evidence="11">
    <location>
        <begin position="29"/>
        <end position="437"/>
    </location>
</feature>
<evidence type="ECO:0000256" key="1">
    <source>
        <dbReference type="ARBA" id="ARBA00004418"/>
    </source>
</evidence>
<dbReference type="PANTHER" id="PTHR11757:SF19">
    <property type="entry name" value="PROLYL ENDOPEPTIDASE-LIKE"/>
    <property type="match status" value="1"/>
</dbReference>
<keyword evidence="6" id="KW-0378">Hydrolase</keyword>
<feature type="domain" description="Peptidase S9 prolyl oligopeptidase catalytic" evidence="10">
    <location>
        <begin position="498"/>
        <end position="710"/>
    </location>
</feature>
<evidence type="ECO:0000256" key="6">
    <source>
        <dbReference type="ARBA" id="ARBA00022801"/>
    </source>
</evidence>
<dbReference type="InterPro" id="IPR029058">
    <property type="entry name" value="AB_hydrolase_fold"/>
</dbReference>
<dbReference type="OrthoDB" id="9801421at2"/>
<accession>A0A1I6FY59</accession>
<evidence type="ECO:0000256" key="2">
    <source>
        <dbReference type="ARBA" id="ARBA00005228"/>
    </source>
</evidence>
<keyword evidence="4" id="KW-0732">Signal</keyword>